<reference evidence="4" key="1">
    <citation type="journal article" date="2016" name="Front. Microbiol.">
        <title>Complete Genome Sequence of Clostridium estertheticum DSM 8809, a Microbe Identified in Spoiled Vacuum Packed Beef.</title>
        <authorList>
            <person name="Yu Z."/>
            <person name="Gunn L."/>
            <person name="Brennan E."/>
            <person name="Reid R."/>
            <person name="Wall P.G."/>
            <person name="Gaora O.P."/>
            <person name="Hurley D."/>
            <person name="Bolton D."/>
            <person name="Fanning S."/>
        </authorList>
    </citation>
    <scope>NUCLEOTIDE SEQUENCE [LARGE SCALE GENOMIC DNA]</scope>
    <source>
        <strain evidence="4">DSM 8809</strain>
    </source>
</reference>
<evidence type="ECO:0000313" key="4">
    <source>
        <dbReference type="Proteomes" id="UP000182569"/>
    </source>
</evidence>
<evidence type="ECO:0000313" key="3">
    <source>
        <dbReference type="EMBL" id="APC41107.1"/>
    </source>
</evidence>
<dbReference type="PANTHER" id="PTHR13633">
    <property type="entry name" value="MITOCHONDRIAL TRANSCRIPTION RESCUE FACTOR 1"/>
    <property type="match status" value="1"/>
</dbReference>
<dbReference type="KEGG" id="ceu:A7L45_14010"/>
<dbReference type="Proteomes" id="UP000182569">
    <property type="component" value="Chromosome"/>
</dbReference>
<feature type="domain" description="Ribosome-associated protein quality control protein P2 RNA-binding" evidence="2">
    <location>
        <begin position="84"/>
        <end position="161"/>
    </location>
</feature>
<dbReference type="RefSeq" id="WP_071613401.1">
    <property type="nucleotide sequence ID" value="NZ_CP015756.1"/>
</dbReference>
<evidence type="ECO:0000259" key="2">
    <source>
        <dbReference type="Pfam" id="PF17774"/>
    </source>
</evidence>
<dbReference type="PANTHER" id="PTHR13633:SF3">
    <property type="entry name" value="MITOCHONDRIAL TRANSCRIPTION RESCUE FACTOR 1"/>
    <property type="match status" value="1"/>
</dbReference>
<gene>
    <name evidence="3" type="ORF">A7L45_14010</name>
</gene>
<accession>A0A1J0GIG5</accession>
<dbReference type="SUPFAM" id="SSF55174">
    <property type="entry name" value="Alpha-L RNA-binding motif"/>
    <property type="match status" value="1"/>
</dbReference>
<keyword evidence="1" id="KW-0694">RNA-binding</keyword>
<evidence type="ECO:0000256" key="1">
    <source>
        <dbReference type="PROSITE-ProRule" id="PRU00182"/>
    </source>
</evidence>
<dbReference type="GO" id="GO:0003723">
    <property type="term" value="F:RNA binding"/>
    <property type="evidence" value="ECO:0007669"/>
    <property type="project" value="UniProtKB-KW"/>
</dbReference>
<keyword evidence="4" id="KW-1185">Reference proteome</keyword>
<sequence>MDKKHFLNSINCEDKNLISNIFNKIQIAEKTNKIIFTNDFLPPAIWHQILAISEEYEIKPFTNGIFKDSDRRMLSFSSGESPIEYPIVLLKIKNKSKFARVDHKDYLGAIMSLGIKREKLGDLIIQDSVCYAPVCSDISDFIINNLNTIKNCPCDVTEYDYVSQDLPERKFEEKVIITTSFRLDGLVSAVCNISRNSSVELISSGKILVNYFNCLKKDKVIENNDTLTIRGYGKFKVVETVGNTQKGRLKVVIKKYI</sequence>
<dbReference type="AlphaFoldDB" id="A0A1J0GIG5"/>
<dbReference type="EMBL" id="CP015756">
    <property type="protein sequence ID" value="APC41107.1"/>
    <property type="molecule type" value="Genomic_DNA"/>
</dbReference>
<proteinExistence type="predicted"/>
<dbReference type="InterPro" id="IPR012677">
    <property type="entry name" value="Nucleotide-bd_a/b_plait_sf"/>
</dbReference>
<name>A0A1J0GIG5_9CLOT</name>
<organism evidence="3 4">
    <name type="scientific">Clostridium estertheticum subsp. estertheticum</name>
    <dbReference type="NCBI Taxonomy" id="1552"/>
    <lineage>
        <taxon>Bacteria</taxon>
        <taxon>Bacillati</taxon>
        <taxon>Bacillota</taxon>
        <taxon>Clostridia</taxon>
        <taxon>Eubacteriales</taxon>
        <taxon>Clostridiaceae</taxon>
        <taxon>Clostridium</taxon>
    </lineage>
</organism>
<protein>
    <submittedName>
        <fullName evidence="3">RNA-binding protein</fullName>
    </submittedName>
</protein>
<dbReference type="InterPro" id="IPR040591">
    <property type="entry name" value="RqcP2_RBD"/>
</dbReference>
<dbReference type="STRING" id="1552.A7L45_14010"/>
<dbReference type="Gene3D" id="3.30.70.330">
    <property type="match status" value="1"/>
</dbReference>
<dbReference type="PROSITE" id="PS50889">
    <property type="entry name" value="S4"/>
    <property type="match status" value="1"/>
</dbReference>
<dbReference type="OrthoDB" id="9812787at2"/>
<dbReference type="Pfam" id="PF17774">
    <property type="entry name" value="YlmH_RBD"/>
    <property type="match status" value="1"/>
</dbReference>